<dbReference type="GO" id="GO:0003899">
    <property type="term" value="F:DNA-directed RNA polymerase activity"/>
    <property type="evidence" value="ECO:0007669"/>
    <property type="project" value="UniProtKB-EC"/>
</dbReference>
<dbReference type="GO" id="GO:0000428">
    <property type="term" value="C:DNA-directed RNA polymerase complex"/>
    <property type="evidence" value="ECO:0007669"/>
    <property type="project" value="UniProtKB-KW"/>
</dbReference>
<dbReference type="GO" id="GO:0003677">
    <property type="term" value="F:DNA binding"/>
    <property type="evidence" value="ECO:0007669"/>
    <property type="project" value="InterPro"/>
</dbReference>
<dbReference type="EMBL" id="ASHM01030642">
    <property type="protein sequence ID" value="PNX76434.1"/>
    <property type="molecule type" value="Genomic_DNA"/>
</dbReference>
<feature type="non-terminal residue" evidence="11">
    <location>
        <position position="1"/>
    </location>
</feature>
<name>A0A2K3LD67_TRIPR</name>
<dbReference type="ExpressionAtlas" id="A0A2K3LD67">
    <property type="expression patterns" value="baseline"/>
</dbReference>
<evidence type="ECO:0000256" key="1">
    <source>
        <dbReference type="ARBA" id="ARBA00006835"/>
    </source>
</evidence>
<dbReference type="Pfam" id="PF04561">
    <property type="entry name" value="RNA_pol_Rpb2_2"/>
    <property type="match status" value="1"/>
</dbReference>
<evidence type="ECO:0000256" key="6">
    <source>
        <dbReference type="ARBA" id="ARBA00023163"/>
    </source>
</evidence>
<keyword evidence="6" id="KW-0804">Transcription</keyword>
<dbReference type="InterPro" id="IPR007644">
    <property type="entry name" value="RNA_pol_bsu_protrusion"/>
</dbReference>
<dbReference type="InterPro" id="IPR015712">
    <property type="entry name" value="DNA-dir_RNA_pol_su2"/>
</dbReference>
<dbReference type="PANTHER" id="PTHR20856">
    <property type="entry name" value="DNA-DIRECTED RNA POLYMERASE I SUBUNIT 2"/>
    <property type="match status" value="1"/>
</dbReference>
<dbReference type="STRING" id="57577.A0A2K3LD67"/>
<dbReference type="GO" id="GO:0032549">
    <property type="term" value="F:ribonucleoside binding"/>
    <property type="evidence" value="ECO:0007669"/>
    <property type="project" value="InterPro"/>
</dbReference>
<accession>A0A2K3LD67</accession>
<dbReference type="Pfam" id="PF04563">
    <property type="entry name" value="RNA_pol_Rpb2_1"/>
    <property type="match status" value="1"/>
</dbReference>
<evidence type="ECO:0000256" key="2">
    <source>
        <dbReference type="ARBA" id="ARBA00012418"/>
    </source>
</evidence>
<dbReference type="AlphaFoldDB" id="A0A2K3LD67"/>
<feature type="domain" description="RNA polymerase beta subunit protrusion" evidence="10">
    <location>
        <begin position="3"/>
        <end position="48"/>
    </location>
</feature>
<dbReference type="GO" id="GO:0006351">
    <property type="term" value="P:DNA-templated transcription"/>
    <property type="evidence" value="ECO:0007669"/>
    <property type="project" value="InterPro"/>
</dbReference>
<evidence type="ECO:0000256" key="3">
    <source>
        <dbReference type="ARBA" id="ARBA00022478"/>
    </source>
</evidence>
<keyword evidence="3 11" id="KW-0240">DNA-directed RNA polymerase</keyword>
<keyword evidence="4" id="KW-0808">Transferase</keyword>
<feature type="signal peptide" evidence="8">
    <location>
        <begin position="1"/>
        <end position="17"/>
    </location>
</feature>
<reference evidence="11 12" key="2">
    <citation type="journal article" date="2017" name="Front. Plant Sci.">
        <title>Gene Classification and Mining of Molecular Markers Useful in Red Clover (Trifolium pratense) Breeding.</title>
        <authorList>
            <person name="Istvanek J."/>
            <person name="Dluhosova J."/>
            <person name="Dluhos P."/>
            <person name="Patkova L."/>
            <person name="Nedelnik J."/>
            <person name="Repkova J."/>
        </authorList>
    </citation>
    <scope>NUCLEOTIDE SEQUENCE [LARGE SCALE GENOMIC DNA]</scope>
    <source>
        <strain evidence="12">cv. Tatra</strain>
        <tissue evidence="11">Young leaves</tissue>
    </source>
</reference>
<evidence type="ECO:0000313" key="11">
    <source>
        <dbReference type="EMBL" id="PNX76434.1"/>
    </source>
</evidence>
<reference evidence="11 12" key="1">
    <citation type="journal article" date="2014" name="Am. J. Bot.">
        <title>Genome assembly and annotation for red clover (Trifolium pratense; Fabaceae).</title>
        <authorList>
            <person name="Istvanek J."/>
            <person name="Jaros M."/>
            <person name="Krenek A."/>
            <person name="Repkova J."/>
        </authorList>
    </citation>
    <scope>NUCLEOTIDE SEQUENCE [LARGE SCALE GENOMIC DNA]</scope>
    <source>
        <strain evidence="12">cv. Tatra</strain>
        <tissue evidence="11">Young leaves</tissue>
    </source>
</reference>
<comment type="catalytic activity">
    <reaction evidence="7">
        <text>RNA(n) + a ribonucleoside 5'-triphosphate = RNA(n+1) + diphosphate</text>
        <dbReference type="Rhea" id="RHEA:21248"/>
        <dbReference type="Rhea" id="RHEA-COMP:14527"/>
        <dbReference type="Rhea" id="RHEA-COMP:17342"/>
        <dbReference type="ChEBI" id="CHEBI:33019"/>
        <dbReference type="ChEBI" id="CHEBI:61557"/>
        <dbReference type="ChEBI" id="CHEBI:140395"/>
        <dbReference type="EC" id="2.7.7.6"/>
    </reaction>
</comment>
<evidence type="ECO:0000259" key="10">
    <source>
        <dbReference type="Pfam" id="PF04563"/>
    </source>
</evidence>
<evidence type="ECO:0000256" key="7">
    <source>
        <dbReference type="ARBA" id="ARBA00048552"/>
    </source>
</evidence>
<evidence type="ECO:0000256" key="4">
    <source>
        <dbReference type="ARBA" id="ARBA00022679"/>
    </source>
</evidence>
<comment type="caution">
    <text evidence="11">The sequence shown here is derived from an EMBL/GenBank/DDBJ whole genome shotgun (WGS) entry which is preliminary data.</text>
</comment>
<organism evidence="11 12">
    <name type="scientific">Trifolium pratense</name>
    <name type="common">Red clover</name>
    <dbReference type="NCBI Taxonomy" id="57577"/>
    <lineage>
        <taxon>Eukaryota</taxon>
        <taxon>Viridiplantae</taxon>
        <taxon>Streptophyta</taxon>
        <taxon>Embryophyta</taxon>
        <taxon>Tracheophyta</taxon>
        <taxon>Spermatophyta</taxon>
        <taxon>Magnoliopsida</taxon>
        <taxon>eudicotyledons</taxon>
        <taxon>Gunneridae</taxon>
        <taxon>Pentapetalae</taxon>
        <taxon>rosids</taxon>
        <taxon>fabids</taxon>
        <taxon>Fabales</taxon>
        <taxon>Fabaceae</taxon>
        <taxon>Papilionoideae</taxon>
        <taxon>50 kb inversion clade</taxon>
        <taxon>NPAAA clade</taxon>
        <taxon>Hologalegina</taxon>
        <taxon>IRL clade</taxon>
        <taxon>Trifolieae</taxon>
        <taxon>Trifolium</taxon>
    </lineage>
</organism>
<dbReference type="InterPro" id="IPR037034">
    <property type="entry name" value="RNA_pol_Rpb2_2_sf"/>
</dbReference>
<evidence type="ECO:0000313" key="12">
    <source>
        <dbReference type="Proteomes" id="UP000236291"/>
    </source>
</evidence>
<protein>
    <recommendedName>
        <fullName evidence="2">DNA-directed RNA polymerase</fullName>
        <ecNumber evidence="2">2.7.7.6</ecNumber>
    </recommendedName>
</protein>
<dbReference type="SUPFAM" id="SSF64484">
    <property type="entry name" value="beta and beta-prime subunits of DNA dependent RNA-polymerase"/>
    <property type="match status" value="1"/>
</dbReference>
<gene>
    <name evidence="11" type="ORF">L195_g032382</name>
</gene>
<keyword evidence="8" id="KW-0732">Signal</keyword>
<feature type="domain" description="RNA polymerase Rpb2" evidence="9">
    <location>
        <begin position="74"/>
        <end position="211"/>
    </location>
</feature>
<dbReference type="InterPro" id="IPR007642">
    <property type="entry name" value="RNA_pol_Rpb2_2"/>
</dbReference>
<evidence type="ECO:0000256" key="5">
    <source>
        <dbReference type="ARBA" id="ARBA00022695"/>
    </source>
</evidence>
<keyword evidence="5" id="KW-0548">Nucleotidyltransferase</keyword>
<comment type="similarity">
    <text evidence="1">Belongs to the RNA polymerase beta chain family.</text>
</comment>
<evidence type="ECO:0000256" key="8">
    <source>
        <dbReference type="SAM" id="SignalP"/>
    </source>
</evidence>
<dbReference type="Gene3D" id="3.90.1110.10">
    <property type="entry name" value="RNA polymerase Rpb2, domain 2"/>
    <property type="match status" value="1"/>
</dbReference>
<dbReference type="EC" id="2.7.7.6" evidence="2"/>
<proteinExistence type="inferred from homology"/>
<sequence length="216" mass="24054">SHIIIGILPIMLRSCCCVLDKRDEAELAKLGECPLDPGGYFIIKGTEKHYCICYKQHGDNKNKNYDCDGKGEAVVPLMVVMKAMGMESDQEVAQLIGRDPRYTSLLLPSFEECTKCGVSTQANALAYLDSISKCAYQATKQPMFSNMQAEEVSNHEVSNPEEGKAFTILRDVFLANVPVHGDNFRPKCIYVAVMIRRIMNAILNKDAMDDKVISSF</sequence>
<feature type="chain" id="PRO_5014376014" description="DNA-directed RNA polymerase" evidence="8">
    <location>
        <begin position="18"/>
        <end position="216"/>
    </location>
</feature>
<evidence type="ECO:0000259" key="9">
    <source>
        <dbReference type="Pfam" id="PF04561"/>
    </source>
</evidence>
<dbReference type="Proteomes" id="UP000236291">
    <property type="component" value="Unassembled WGS sequence"/>
</dbReference>